<name>A0A091AZU7_9GAMM</name>
<dbReference type="EMBL" id="AVCK01000022">
    <property type="protein sequence ID" value="KFN45848.1"/>
    <property type="molecule type" value="Genomic_DNA"/>
</dbReference>
<proteinExistence type="predicted"/>
<evidence type="ECO:0000313" key="2">
    <source>
        <dbReference type="EMBL" id="KFN45848.1"/>
    </source>
</evidence>
<feature type="domain" description="Saccharopine dehydrogenase NADP binding" evidence="1">
    <location>
        <begin position="4"/>
        <end position="121"/>
    </location>
</feature>
<comment type="caution">
    <text evidence="2">The sequence shown here is derived from an EMBL/GenBank/DDBJ whole genome shotgun (WGS) entry which is preliminary data.</text>
</comment>
<gene>
    <name evidence="2" type="ORF">N787_02570</name>
</gene>
<dbReference type="OrthoDB" id="4420885at2"/>
<dbReference type="PANTHER" id="PTHR43781">
    <property type="entry name" value="SACCHAROPINE DEHYDROGENASE"/>
    <property type="match status" value="1"/>
</dbReference>
<dbReference type="SUPFAM" id="SSF51735">
    <property type="entry name" value="NAD(P)-binding Rossmann-fold domains"/>
    <property type="match status" value="1"/>
</dbReference>
<reference evidence="2 3" key="1">
    <citation type="submission" date="2013-09" db="EMBL/GenBank/DDBJ databases">
        <title>Genome sequencing of Arenimonas metalli.</title>
        <authorList>
            <person name="Chen F."/>
            <person name="Wang G."/>
        </authorList>
    </citation>
    <scope>NUCLEOTIDE SEQUENCE [LARGE SCALE GENOMIC DNA]</scope>
    <source>
        <strain evidence="2 3">CF5-1</strain>
    </source>
</reference>
<dbReference type="eggNOG" id="COG3268">
    <property type="taxonomic scope" value="Bacteria"/>
</dbReference>
<dbReference type="PANTHER" id="PTHR43781:SF1">
    <property type="entry name" value="SACCHAROPINE DEHYDROGENASE"/>
    <property type="match status" value="1"/>
</dbReference>
<dbReference type="InterPro" id="IPR036291">
    <property type="entry name" value="NAD(P)-bd_dom_sf"/>
</dbReference>
<evidence type="ECO:0000313" key="3">
    <source>
        <dbReference type="Proteomes" id="UP000029393"/>
    </source>
</evidence>
<dbReference type="Pfam" id="PF03435">
    <property type="entry name" value="Sacchrp_dh_NADP"/>
    <property type="match status" value="1"/>
</dbReference>
<dbReference type="Gene3D" id="3.40.50.720">
    <property type="entry name" value="NAD(P)-binding Rossmann-like Domain"/>
    <property type="match status" value="1"/>
</dbReference>
<dbReference type="Proteomes" id="UP000029393">
    <property type="component" value="Unassembled WGS sequence"/>
</dbReference>
<dbReference type="STRING" id="1384056.N787_02570"/>
<dbReference type="RefSeq" id="WP_034212629.1">
    <property type="nucleotide sequence ID" value="NZ_AVCK01000022.1"/>
</dbReference>
<dbReference type="PATRIC" id="fig|1384056.3.peg.1633"/>
<organism evidence="2 3">
    <name type="scientific">Arenimonas metalli CF5-1</name>
    <dbReference type="NCBI Taxonomy" id="1384056"/>
    <lineage>
        <taxon>Bacteria</taxon>
        <taxon>Pseudomonadati</taxon>
        <taxon>Pseudomonadota</taxon>
        <taxon>Gammaproteobacteria</taxon>
        <taxon>Lysobacterales</taxon>
        <taxon>Lysobacteraceae</taxon>
        <taxon>Arenimonas</taxon>
    </lineage>
</organism>
<protein>
    <recommendedName>
        <fullName evidence="1">Saccharopine dehydrogenase NADP binding domain-containing protein</fullName>
    </recommendedName>
</protein>
<keyword evidence="3" id="KW-1185">Reference proteome</keyword>
<evidence type="ECO:0000259" key="1">
    <source>
        <dbReference type="Pfam" id="PF03435"/>
    </source>
</evidence>
<dbReference type="AlphaFoldDB" id="A0A091AZU7"/>
<sequence length="347" mass="36849">MEWMIYGANGYTGRMMVEEAVKRGLRPVLAGRSAATLEPMAKQHGLPVRAFALDDPQALRSGLNGIGLVLHCAGPFSATCAPMLEACLDSGAHYLDITGEIDVFAHCHAQDARARDKGIVVLPGSGFDVVPTDCLAAQLKRELPGAESLVLAFEAGGGPSPGTAKTSVEGLGKGGRARIDGRMTRVPLAWKTRTFERDGEQRFAMTIPWGDVYTAYVSTGIGNVEVYMGVPPGTAKKLRRLRLLGPLLGLGPVQSMLKKQVEKRVRGPSDATRGKTGCVVWGEARDAAGHELKRRLRTPNGYEITVTAALGIVARLLDGPVPKGGYYTPSALMGADYVLSLPGVSLD</sequence>
<accession>A0A091AZU7</accession>
<dbReference type="InterPro" id="IPR005097">
    <property type="entry name" value="Sacchrp_dh_NADP-bd"/>
</dbReference>